<dbReference type="EMBL" id="BMOO01000014">
    <property type="protein sequence ID" value="GGM76909.1"/>
    <property type="molecule type" value="Genomic_DNA"/>
</dbReference>
<keyword evidence="2" id="KW-1185">Reference proteome</keyword>
<gene>
    <name evidence="1" type="ORF">GCM10009017_28300</name>
</gene>
<dbReference type="Proteomes" id="UP000614609">
    <property type="component" value="Unassembled WGS sequence"/>
</dbReference>
<dbReference type="AlphaFoldDB" id="A0A830G5Z6"/>
<name>A0A830G5Z6_9EURY</name>
<protein>
    <submittedName>
        <fullName evidence="1">Uncharacterized protein</fullName>
    </submittedName>
</protein>
<reference evidence="1" key="2">
    <citation type="submission" date="2020-09" db="EMBL/GenBank/DDBJ databases">
        <authorList>
            <person name="Sun Q."/>
            <person name="Ohkuma M."/>
        </authorList>
    </citation>
    <scope>NUCLEOTIDE SEQUENCE</scope>
    <source>
        <strain evidence="1">JCM 16108</strain>
    </source>
</reference>
<proteinExistence type="predicted"/>
<sequence>MNETEAVELVTEEERCLKVVRERDGGVLTVIEWEVGVERHCCHRDCIVPIEDCRRCVGVYVVIGRNLPEIITDPLWNVDVVDVETEIEWVWIVADGCSETDEGRGIRDERGHLEIGDVVDVVLVELFFQHAAVRGILGTNE</sequence>
<reference evidence="1" key="1">
    <citation type="journal article" date="2014" name="Int. J. Syst. Evol. Microbiol.">
        <title>Complete genome sequence of Corynebacterium casei LMG S-19264T (=DSM 44701T), isolated from a smear-ripened cheese.</title>
        <authorList>
            <consortium name="US DOE Joint Genome Institute (JGI-PGF)"/>
            <person name="Walter F."/>
            <person name="Albersmeier A."/>
            <person name="Kalinowski J."/>
            <person name="Ruckert C."/>
        </authorList>
    </citation>
    <scope>NUCLEOTIDE SEQUENCE</scope>
    <source>
        <strain evidence="1">JCM 16108</strain>
    </source>
</reference>
<comment type="caution">
    <text evidence="1">The sequence shown here is derived from an EMBL/GenBank/DDBJ whole genome shotgun (WGS) entry which is preliminary data.</text>
</comment>
<accession>A0A830G5Z6</accession>
<organism evidence="1 2">
    <name type="scientific">Halarchaeum rubridurum</name>
    <dbReference type="NCBI Taxonomy" id="489911"/>
    <lineage>
        <taxon>Archaea</taxon>
        <taxon>Methanobacteriati</taxon>
        <taxon>Methanobacteriota</taxon>
        <taxon>Stenosarchaea group</taxon>
        <taxon>Halobacteria</taxon>
        <taxon>Halobacteriales</taxon>
        <taxon>Halobacteriaceae</taxon>
    </lineage>
</organism>
<evidence type="ECO:0000313" key="1">
    <source>
        <dbReference type="EMBL" id="GGM76909.1"/>
    </source>
</evidence>
<evidence type="ECO:0000313" key="2">
    <source>
        <dbReference type="Proteomes" id="UP000614609"/>
    </source>
</evidence>